<feature type="region of interest" description="Disordered" evidence="8">
    <location>
        <begin position="66"/>
        <end position="88"/>
    </location>
</feature>
<dbReference type="Proteomes" id="UP001205603">
    <property type="component" value="Unassembled WGS sequence"/>
</dbReference>
<dbReference type="RefSeq" id="WP_255027273.1">
    <property type="nucleotide sequence ID" value="NZ_JANDHW010000006.1"/>
</dbReference>
<keyword evidence="4" id="KW-1134">Transmembrane beta strand</keyword>
<sequence length="427" mass="48365">MKRKFLVFIIFSVIIDLPAQNKLSLQDCIDRALDANYGIRIARNEQQINRNNYNVSDFLPVVSASGTQKQSNLNRQTKADGGSSSKGKLSDSFGAGVGLDWTLFDGLAMFTSRERNKELITSGELRTRLAIENLIAQVSTEYYKVLVQQYLLEAARQSLNISIQRYEIARQKNNIGSISGLEFKQTKIDLNTDSSSFVKQQELVKSAYISLNTLMNENLGNTGYVKDSIELLPMLSEEEIYALMLENNTTLLLAKQENRLSELDVKLARSAYFPIFDFSAGYSFSRTSTPDSYSTFNQTTGPYWGFSLNIPIFNRLDTKRKIKNAEIVRENTMLTYKDAELQMRGNLAQLYNTYQNNLLMVNFENESALVALTTMTAALDRYRLGNLSGIEFREFQRSYLDAVSRKVNAEFQAKSSEISLLLISGRL</sequence>
<evidence type="ECO:0000256" key="4">
    <source>
        <dbReference type="ARBA" id="ARBA00022452"/>
    </source>
</evidence>
<evidence type="ECO:0000256" key="7">
    <source>
        <dbReference type="ARBA" id="ARBA00023237"/>
    </source>
</evidence>
<evidence type="ECO:0000256" key="2">
    <source>
        <dbReference type="ARBA" id="ARBA00007613"/>
    </source>
</evidence>
<comment type="similarity">
    <text evidence="2">Belongs to the outer membrane factor (OMF) (TC 1.B.17) family.</text>
</comment>
<keyword evidence="3" id="KW-0813">Transport</keyword>
<evidence type="ECO:0000256" key="3">
    <source>
        <dbReference type="ARBA" id="ARBA00022448"/>
    </source>
</evidence>
<reference evidence="9 10" key="1">
    <citation type="submission" date="2022-07" db="EMBL/GenBank/DDBJ databases">
        <title>Fecal culturing of patients with breast cancer.</title>
        <authorList>
            <person name="Teng N.M.Y."/>
            <person name="Kiu R."/>
            <person name="Evans R."/>
            <person name="Baker D.J."/>
            <person name="Zenner C."/>
            <person name="Robinson S.D."/>
            <person name="Hall L.J."/>
        </authorList>
    </citation>
    <scope>NUCLEOTIDE SEQUENCE [LARGE SCALE GENOMIC DNA]</scope>
    <source>
        <strain evidence="9 10">LH1063</strain>
    </source>
</reference>
<dbReference type="Gene3D" id="1.20.1600.10">
    <property type="entry name" value="Outer membrane efflux proteins (OEP)"/>
    <property type="match status" value="1"/>
</dbReference>
<name>A0ABT1MI15_9BACT</name>
<evidence type="ECO:0000256" key="6">
    <source>
        <dbReference type="ARBA" id="ARBA00023136"/>
    </source>
</evidence>
<gene>
    <name evidence="9" type="ORF">NMU02_08080</name>
</gene>
<keyword evidence="5" id="KW-0812">Transmembrane</keyword>
<dbReference type="EMBL" id="JANDHW010000006">
    <property type="protein sequence ID" value="MCP9612046.1"/>
    <property type="molecule type" value="Genomic_DNA"/>
</dbReference>
<dbReference type="Pfam" id="PF02321">
    <property type="entry name" value="OEP"/>
    <property type="match status" value="2"/>
</dbReference>
<dbReference type="SUPFAM" id="SSF56954">
    <property type="entry name" value="Outer membrane efflux proteins (OEP)"/>
    <property type="match status" value="1"/>
</dbReference>
<accession>A0ABT1MI15</accession>
<dbReference type="PANTHER" id="PTHR30026:SF20">
    <property type="entry name" value="OUTER MEMBRANE PROTEIN TOLC"/>
    <property type="match status" value="1"/>
</dbReference>
<comment type="caution">
    <text evidence="9">The sequence shown here is derived from an EMBL/GenBank/DDBJ whole genome shotgun (WGS) entry which is preliminary data.</text>
</comment>
<dbReference type="InterPro" id="IPR051906">
    <property type="entry name" value="TolC-like"/>
</dbReference>
<evidence type="ECO:0000256" key="8">
    <source>
        <dbReference type="SAM" id="MobiDB-lite"/>
    </source>
</evidence>
<evidence type="ECO:0000256" key="5">
    <source>
        <dbReference type="ARBA" id="ARBA00022692"/>
    </source>
</evidence>
<comment type="subcellular location">
    <subcellularLocation>
        <location evidence="1">Cell outer membrane</location>
    </subcellularLocation>
</comment>
<dbReference type="PANTHER" id="PTHR30026">
    <property type="entry name" value="OUTER MEMBRANE PROTEIN TOLC"/>
    <property type="match status" value="1"/>
</dbReference>
<keyword evidence="10" id="KW-1185">Reference proteome</keyword>
<keyword evidence="7" id="KW-0998">Cell outer membrane</keyword>
<keyword evidence="6" id="KW-0472">Membrane</keyword>
<protein>
    <submittedName>
        <fullName evidence="9">TolC family protein</fullName>
    </submittedName>
</protein>
<dbReference type="InterPro" id="IPR003423">
    <property type="entry name" value="OMP_efflux"/>
</dbReference>
<organism evidence="9 10">
    <name type="scientific">Coprobacter tertius</name>
    <dbReference type="NCBI Taxonomy" id="2944915"/>
    <lineage>
        <taxon>Bacteria</taxon>
        <taxon>Pseudomonadati</taxon>
        <taxon>Bacteroidota</taxon>
        <taxon>Bacteroidia</taxon>
        <taxon>Bacteroidales</taxon>
        <taxon>Barnesiellaceae</taxon>
        <taxon>Coprobacter</taxon>
    </lineage>
</organism>
<feature type="compositionally biased region" description="Polar residues" evidence="8">
    <location>
        <begin position="66"/>
        <end position="76"/>
    </location>
</feature>
<evidence type="ECO:0000256" key="1">
    <source>
        <dbReference type="ARBA" id="ARBA00004442"/>
    </source>
</evidence>
<evidence type="ECO:0000313" key="10">
    <source>
        <dbReference type="Proteomes" id="UP001205603"/>
    </source>
</evidence>
<evidence type="ECO:0000313" key="9">
    <source>
        <dbReference type="EMBL" id="MCP9612046.1"/>
    </source>
</evidence>
<proteinExistence type="inferred from homology"/>